<dbReference type="Gene3D" id="3.40.980.10">
    <property type="entry name" value="MoaB/Mog-like domain"/>
    <property type="match status" value="1"/>
</dbReference>
<dbReference type="EMBL" id="CP048029">
    <property type="protein sequence ID" value="QIK38877.1"/>
    <property type="molecule type" value="Genomic_DNA"/>
</dbReference>
<dbReference type="SUPFAM" id="SSF53218">
    <property type="entry name" value="Molybdenum cofactor biosynthesis proteins"/>
    <property type="match status" value="1"/>
</dbReference>
<evidence type="ECO:0000313" key="5">
    <source>
        <dbReference type="Proteomes" id="UP000502699"/>
    </source>
</evidence>
<dbReference type="KEGG" id="cjap:GWK36_13800"/>
<dbReference type="InterPro" id="IPR012245">
    <property type="entry name" value="MoaB"/>
</dbReference>
<sequence>MSGHSAQQAFQPLNLAILTVSDSRDETTDRSGQLLIESAQAAGHRVVAREIVPDDRYRLRAVFSRWIADPEIAAIISTGGTGITGRDCTPEAVLPLLDKELPGFGELFRSLSFTEIGTSTIQSRALAGIANATLIFCLPGSTGACRTAWERILKPQLDSRTQPCNFVQLLPRLRES</sequence>
<dbReference type="PANTHER" id="PTHR43232">
    <property type="entry name" value="MOLYBDENUM COFACTOR BIOSYNTHESIS PROTEIN B"/>
    <property type="match status" value="1"/>
</dbReference>
<feature type="domain" description="MoaB/Mog" evidence="3">
    <location>
        <begin position="16"/>
        <end position="160"/>
    </location>
</feature>
<evidence type="ECO:0000259" key="3">
    <source>
        <dbReference type="SMART" id="SM00852"/>
    </source>
</evidence>
<dbReference type="Pfam" id="PF00994">
    <property type="entry name" value="MoCF_biosynth"/>
    <property type="match status" value="1"/>
</dbReference>
<evidence type="ECO:0000256" key="1">
    <source>
        <dbReference type="ARBA" id="ARBA00015262"/>
    </source>
</evidence>
<dbReference type="InterPro" id="IPR036425">
    <property type="entry name" value="MoaB/Mog-like_dom_sf"/>
</dbReference>
<dbReference type="InterPro" id="IPR001453">
    <property type="entry name" value="MoaB/Mog_dom"/>
</dbReference>
<protein>
    <recommendedName>
        <fullName evidence="1 2">Molybdenum cofactor biosynthesis protein B</fullName>
    </recommendedName>
</protein>
<keyword evidence="5" id="KW-1185">Reference proteome</keyword>
<comment type="similarity">
    <text evidence="2">Belongs to the MoaB/Mog family.</text>
</comment>
<dbReference type="SMART" id="SM00852">
    <property type="entry name" value="MoCF_biosynth"/>
    <property type="match status" value="1"/>
</dbReference>
<reference evidence="5" key="1">
    <citation type="submission" date="2020-01" db="EMBL/GenBank/DDBJ databases">
        <title>Caldichromatium gen. nov., sp. nov., a thermophilic purple sulfur bacterium member of the family Chromatiaceae isolated from Nakabusa hot spring, Japan.</title>
        <authorList>
            <person name="Saini M.K."/>
            <person name="Hanada S."/>
            <person name="Tank M."/>
        </authorList>
    </citation>
    <scope>NUCLEOTIDE SEQUENCE [LARGE SCALE GENOMIC DNA]</scope>
    <source>
        <strain evidence="5">No.7</strain>
    </source>
</reference>
<dbReference type="RefSeq" id="WP_166271974.1">
    <property type="nucleotide sequence ID" value="NZ_CP048029.1"/>
</dbReference>
<dbReference type="AlphaFoldDB" id="A0A6G7VGG0"/>
<name>A0A6G7VGG0_9GAMM</name>
<dbReference type="UniPathway" id="UPA00344"/>
<dbReference type="PIRSF" id="PIRSF006443">
    <property type="entry name" value="MoaB"/>
    <property type="match status" value="1"/>
</dbReference>
<dbReference type="GO" id="GO:0006777">
    <property type="term" value="P:Mo-molybdopterin cofactor biosynthetic process"/>
    <property type="evidence" value="ECO:0007669"/>
    <property type="project" value="UniProtKB-UniRule"/>
</dbReference>
<dbReference type="NCBIfam" id="TIGR00177">
    <property type="entry name" value="molyb_syn"/>
    <property type="match status" value="1"/>
</dbReference>
<proteinExistence type="inferred from homology"/>
<comment type="function">
    <text evidence="2">May be involved in the biosynthesis of molybdopterin.</text>
</comment>
<dbReference type="NCBIfam" id="TIGR02667">
    <property type="entry name" value="moaB_proteo"/>
    <property type="match status" value="1"/>
</dbReference>
<keyword evidence="2" id="KW-0501">Molybdenum cofactor biosynthesis</keyword>
<dbReference type="GO" id="GO:0005829">
    <property type="term" value="C:cytosol"/>
    <property type="evidence" value="ECO:0007669"/>
    <property type="project" value="TreeGrafter"/>
</dbReference>
<dbReference type="PANTHER" id="PTHR43232:SF2">
    <property type="entry name" value="MOLYBDENUM COFACTOR BIOSYNTHESIS PROTEIN B"/>
    <property type="match status" value="1"/>
</dbReference>
<evidence type="ECO:0000313" key="4">
    <source>
        <dbReference type="EMBL" id="QIK38877.1"/>
    </source>
</evidence>
<accession>A0A6G7VGG0</accession>
<comment type="pathway">
    <text evidence="2">Cofactor biosynthesis; molybdopterin biosynthesis.</text>
</comment>
<dbReference type="Proteomes" id="UP000502699">
    <property type="component" value="Chromosome"/>
</dbReference>
<dbReference type="InterPro" id="IPR013484">
    <property type="entry name" value="MoaB_proteobac"/>
</dbReference>
<evidence type="ECO:0000256" key="2">
    <source>
        <dbReference type="PIRNR" id="PIRNR006443"/>
    </source>
</evidence>
<gene>
    <name evidence="4" type="primary">moaB</name>
    <name evidence="4" type="ORF">GWK36_13800</name>
</gene>
<organism evidence="4 5">
    <name type="scientific">Caldichromatium japonicum</name>
    <dbReference type="NCBI Taxonomy" id="2699430"/>
    <lineage>
        <taxon>Bacteria</taxon>
        <taxon>Pseudomonadati</taxon>
        <taxon>Pseudomonadota</taxon>
        <taxon>Gammaproteobacteria</taxon>
        <taxon>Chromatiales</taxon>
        <taxon>Chromatiaceae</taxon>
        <taxon>Caldichromatium</taxon>
    </lineage>
</organism>
<dbReference type="CDD" id="cd00886">
    <property type="entry name" value="MogA_MoaB"/>
    <property type="match status" value="1"/>
</dbReference>